<evidence type="ECO:0000256" key="1">
    <source>
        <dbReference type="SAM" id="Phobius"/>
    </source>
</evidence>
<accession>A0A0K2V619</accession>
<keyword evidence="1" id="KW-1133">Transmembrane helix</keyword>
<organism evidence="2">
    <name type="scientific">Lepeophtheirus salmonis</name>
    <name type="common">Salmon louse</name>
    <name type="synonym">Caligus salmonis</name>
    <dbReference type="NCBI Taxonomy" id="72036"/>
    <lineage>
        <taxon>Eukaryota</taxon>
        <taxon>Metazoa</taxon>
        <taxon>Ecdysozoa</taxon>
        <taxon>Arthropoda</taxon>
        <taxon>Crustacea</taxon>
        <taxon>Multicrustacea</taxon>
        <taxon>Hexanauplia</taxon>
        <taxon>Copepoda</taxon>
        <taxon>Siphonostomatoida</taxon>
        <taxon>Caligidae</taxon>
        <taxon>Lepeophtheirus</taxon>
    </lineage>
</organism>
<keyword evidence="1" id="KW-0812">Transmembrane</keyword>
<protein>
    <submittedName>
        <fullName evidence="2">Uncharacterized protein</fullName>
    </submittedName>
</protein>
<proteinExistence type="predicted"/>
<name>A0A0K2V619_LEPSM</name>
<sequence length="36" mass="4076">MTPLSLVLTHSFIPHNFSLFLIIILDSIFTIALSIF</sequence>
<keyword evidence="1" id="KW-0472">Membrane</keyword>
<dbReference type="EMBL" id="HACA01028419">
    <property type="protein sequence ID" value="CDW45780.1"/>
    <property type="molecule type" value="Transcribed_RNA"/>
</dbReference>
<evidence type="ECO:0000313" key="2">
    <source>
        <dbReference type="EMBL" id="CDW45780.1"/>
    </source>
</evidence>
<reference evidence="2" key="1">
    <citation type="submission" date="2014-05" db="EMBL/GenBank/DDBJ databases">
        <authorList>
            <person name="Chronopoulou M."/>
        </authorList>
    </citation>
    <scope>NUCLEOTIDE SEQUENCE</scope>
    <source>
        <tissue evidence="2">Whole organism</tissue>
    </source>
</reference>
<dbReference type="AlphaFoldDB" id="A0A0K2V619"/>
<feature type="transmembrane region" description="Helical" evidence="1">
    <location>
        <begin position="12"/>
        <end position="35"/>
    </location>
</feature>